<dbReference type="InterPro" id="IPR013087">
    <property type="entry name" value="Znf_C2H2_type"/>
</dbReference>
<reference evidence="3 4" key="1">
    <citation type="submission" date="2023-07" db="EMBL/GenBank/DDBJ databases">
        <title>Sorghum-associated microbial communities from plants grown in Nebraska, USA.</title>
        <authorList>
            <person name="Schachtman D."/>
        </authorList>
    </citation>
    <scope>NUCLEOTIDE SEQUENCE [LARGE SCALE GENOMIC DNA]</scope>
    <source>
        <strain evidence="3 4">BE167</strain>
    </source>
</reference>
<comment type="caution">
    <text evidence="3">The sequence shown here is derived from an EMBL/GenBank/DDBJ whole genome shotgun (WGS) entry which is preliminary data.</text>
</comment>
<gene>
    <name evidence="3" type="ORF">J2X01_002880</name>
</gene>
<dbReference type="EMBL" id="JAVDVQ010000012">
    <property type="protein sequence ID" value="MDR7083585.1"/>
    <property type="molecule type" value="Genomic_DNA"/>
</dbReference>
<dbReference type="PROSITE" id="PS00028">
    <property type="entry name" value="ZINC_FINGER_C2H2_1"/>
    <property type="match status" value="1"/>
</dbReference>
<organism evidence="3 4">
    <name type="scientific">Arthrobacter ginsengisoli</name>
    <dbReference type="NCBI Taxonomy" id="1356565"/>
    <lineage>
        <taxon>Bacteria</taxon>
        <taxon>Bacillati</taxon>
        <taxon>Actinomycetota</taxon>
        <taxon>Actinomycetes</taxon>
        <taxon>Micrococcales</taxon>
        <taxon>Micrococcaceae</taxon>
        <taxon>Arthrobacter</taxon>
    </lineage>
</organism>
<evidence type="ECO:0000259" key="2">
    <source>
        <dbReference type="PROSITE" id="PS50157"/>
    </source>
</evidence>
<dbReference type="RefSeq" id="WP_310058554.1">
    <property type="nucleotide sequence ID" value="NZ_JAVDVQ010000012.1"/>
</dbReference>
<keyword evidence="4" id="KW-1185">Reference proteome</keyword>
<feature type="domain" description="C2H2-type" evidence="2">
    <location>
        <begin position="91"/>
        <end position="119"/>
    </location>
</feature>
<protein>
    <recommendedName>
        <fullName evidence="2">C2H2-type domain-containing protein</fullName>
    </recommendedName>
</protein>
<evidence type="ECO:0000313" key="4">
    <source>
        <dbReference type="Proteomes" id="UP001252243"/>
    </source>
</evidence>
<evidence type="ECO:0000256" key="1">
    <source>
        <dbReference type="SAM" id="MobiDB-lite"/>
    </source>
</evidence>
<name>A0ABU1UEL5_9MICC</name>
<proteinExistence type="predicted"/>
<evidence type="ECO:0000313" key="3">
    <source>
        <dbReference type="EMBL" id="MDR7083585.1"/>
    </source>
</evidence>
<sequence length="439" mass="48451">MTTHEIWSTSWGMSKGNEWQSTPPGEFAKQYLRTGGTTWSRAALLRPVLSHSGLSGRRPGKMGFWQTGYMEFHEATGDGPDYQVEPRPPTFTCSKCQVEFSSDRDLRVHSFEGHTVKRPVLVFKGRECGKSRLTITAKTSEKDWEIRNADIVQINGTTTSIPRAVEALTTQRSGILDVCLVSTDAVHTSQFEFAFSERDDLEGVDAALFHFIDGGELSLRAIDDFIMRSKAYRTAGGYLSGLANYLYGALAREGLAESGLRSNIGGGGGYEGKYDKAVAALGAFDRPPAEAICGIVAFHYNQFHRAMTKTKSQRVAEVSLRFQALLRGQPWQSAGLLRVEHSSLDYALSDSSIDQILAWSALPLDGTAETSIVNFVSQIGAQLPRDAFKLHLVAAEHSLALGDFAKARHHSENLCHSREAATWYADFRQRLQVLGVHQQ</sequence>
<accession>A0ABU1UEL5</accession>
<dbReference type="Proteomes" id="UP001252243">
    <property type="component" value="Unassembled WGS sequence"/>
</dbReference>
<dbReference type="PROSITE" id="PS50157">
    <property type="entry name" value="ZINC_FINGER_C2H2_2"/>
    <property type="match status" value="1"/>
</dbReference>
<feature type="region of interest" description="Disordered" evidence="1">
    <location>
        <begin position="1"/>
        <end position="22"/>
    </location>
</feature>